<dbReference type="SUPFAM" id="SSF56219">
    <property type="entry name" value="DNase I-like"/>
    <property type="match status" value="1"/>
</dbReference>
<dbReference type="PANTHER" id="PTHR24408:SF58">
    <property type="entry name" value="TRANSCRIPTION FACTOR (TFIIIA), PUTATIVE (AFU_ORTHOLOGUE AFUA_1G05150)-RELATED"/>
    <property type="match status" value="1"/>
</dbReference>
<evidence type="ECO:0000313" key="10">
    <source>
        <dbReference type="EMBL" id="CAL1134894.1"/>
    </source>
</evidence>
<proteinExistence type="predicted"/>
<dbReference type="PANTHER" id="PTHR24408">
    <property type="entry name" value="ZINC FINGER PROTEIN"/>
    <property type="match status" value="1"/>
</dbReference>
<dbReference type="PROSITE" id="PS00028">
    <property type="entry name" value="ZINC_FINGER_C2H2_1"/>
    <property type="match status" value="5"/>
</dbReference>
<evidence type="ECO:0000313" key="11">
    <source>
        <dbReference type="EMBL" id="CAL4768831.1"/>
    </source>
</evidence>
<dbReference type="InterPro" id="IPR038765">
    <property type="entry name" value="Papain-like_cys_pep_sf"/>
</dbReference>
<evidence type="ECO:0000256" key="6">
    <source>
        <dbReference type="SAM" id="MobiDB-lite"/>
    </source>
</evidence>
<feature type="transmembrane region" description="Helical" evidence="7">
    <location>
        <begin position="105"/>
        <end position="128"/>
    </location>
</feature>
<keyword evidence="11" id="KW-0808">Transferase</keyword>
<dbReference type="Gene3D" id="3.60.10.10">
    <property type="entry name" value="Endonuclease/exonuclease/phosphatase"/>
    <property type="match status" value="1"/>
</dbReference>
<dbReference type="GO" id="GO:0003964">
    <property type="term" value="F:RNA-directed DNA polymerase activity"/>
    <property type="evidence" value="ECO:0007669"/>
    <property type="project" value="UniProtKB-KW"/>
</dbReference>
<dbReference type="EMBL" id="CAMXCT010000640">
    <property type="protein sequence ID" value="CAI3981519.1"/>
    <property type="molecule type" value="Genomic_DNA"/>
</dbReference>
<evidence type="ECO:0000313" key="9">
    <source>
        <dbReference type="EMBL" id="CAI3981519.1"/>
    </source>
</evidence>
<keyword evidence="11" id="KW-0548">Nucleotidyltransferase</keyword>
<keyword evidence="3 5" id="KW-0863">Zinc-finger</keyword>
<dbReference type="OrthoDB" id="409507at2759"/>
<keyword evidence="4" id="KW-0862">Zinc</keyword>
<reference evidence="9" key="1">
    <citation type="submission" date="2022-10" db="EMBL/GenBank/DDBJ databases">
        <authorList>
            <person name="Chen Y."/>
            <person name="Dougan E. K."/>
            <person name="Chan C."/>
            <person name="Rhodes N."/>
            <person name="Thang M."/>
        </authorList>
    </citation>
    <scope>NUCLEOTIDE SEQUENCE</scope>
</reference>
<keyword evidence="7" id="KW-0472">Membrane</keyword>
<dbReference type="GO" id="GO:0043565">
    <property type="term" value="F:sequence-specific DNA binding"/>
    <property type="evidence" value="ECO:0007669"/>
    <property type="project" value="TreeGrafter"/>
</dbReference>
<accession>A0A9P1BXX2</accession>
<dbReference type="InterPro" id="IPR036691">
    <property type="entry name" value="Endo/exonu/phosph_ase_sf"/>
</dbReference>
<keyword evidence="12" id="KW-1185">Reference proteome</keyword>
<protein>
    <submittedName>
        <fullName evidence="11">RNA-directed DNA polymerase from mobile element jockey</fullName>
    </submittedName>
</protein>
<dbReference type="Gene3D" id="3.30.160.60">
    <property type="entry name" value="Classic Zinc Finger"/>
    <property type="match status" value="2"/>
</dbReference>
<feature type="region of interest" description="Disordered" evidence="6">
    <location>
        <begin position="961"/>
        <end position="1039"/>
    </location>
</feature>
<evidence type="ECO:0000256" key="1">
    <source>
        <dbReference type="ARBA" id="ARBA00022723"/>
    </source>
</evidence>
<dbReference type="GO" id="GO:0008270">
    <property type="term" value="F:zinc ion binding"/>
    <property type="evidence" value="ECO:0007669"/>
    <property type="project" value="UniProtKB-KW"/>
</dbReference>
<feature type="region of interest" description="Disordered" evidence="6">
    <location>
        <begin position="2676"/>
        <end position="2721"/>
    </location>
</feature>
<dbReference type="InterPro" id="IPR013087">
    <property type="entry name" value="Znf_C2H2_type"/>
</dbReference>
<dbReference type="GO" id="GO:0000981">
    <property type="term" value="F:DNA-binding transcription factor activity, RNA polymerase II-specific"/>
    <property type="evidence" value="ECO:0007669"/>
    <property type="project" value="TreeGrafter"/>
</dbReference>
<evidence type="ECO:0000256" key="5">
    <source>
        <dbReference type="PROSITE-ProRule" id="PRU00042"/>
    </source>
</evidence>
<reference evidence="10" key="2">
    <citation type="submission" date="2024-04" db="EMBL/GenBank/DDBJ databases">
        <authorList>
            <person name="Chen Y."/>
            <person name="Shah S."/>
            <person name="Dougan E. K."/>
            <person name="Thang M."/>
            <person name="Chan C."/>
        </authorList>
    </citation>
    <scope>NUCLEOTIDE SEQUENCE [LARGE SCALE GENOMIC DNA]</scope>
</reference>
<comment type="caution">
    <text evidence="9">The sequence shown here is derived from an EMBL/GenBank/DDBJ whole genome shotgun (WGS) entry which is preliminary data.</text>
</comment>
<dbReference type="EMBL" id="CAMXCT020000640">
    <property type="protein sequence ID" value="CAL1134894.1"/>
    <property type="molecule type" value="Genomic_DNA"/>
</dbReference>
<keyword evidence="2" id="KW-0677">Repeat</keyword>
<keyword evidence="11" id="KW-0695">RNA-directed DNA polymerase</keyword>
<gene>
    <name evidence="9" type="ORF">C1SCF055_LOCUS9299</name>
</gene>
<feature type="compositionally biased region" description="Basic and acidic residues" evidence="6">
    <location>
        <begin position="2697"/>
        <end position="2711"/>
    </location>
</feature>
<feature type="region of interest" description="Disordered" evidence="6">
    <location>
        <begin position="778"/>
        <end position="810"/>
    </location>
</feature>
<feature type="domain" description="C2H2-type" evidence="8">
    <location>
        <begin position="437"/>
        <end position="464"/>
    </location>
</feature>
<dbReference type="EMBL" id="CAMXCT030000640">
    <property type="protein sequence ID" value="CAL4768831.1"/>
    <property type="molecule type" value="Genomic_DNA"/>
</dbReference>
<dbReference type="GO" id="GO:0005634">
    <property type="term" value="C:nucleus"/>
    <property type="evidence" value="ECO:0007669"/>
    <property type="project" value="TreeGrafter"/>
</dbReference>
<feature type="region of interest" description="Disordered" evidence="6">
    <location>
        <begin position="2469"/>
        <end position="2495"/>
    </location>
</feature>
<keyword evidence="7" id="KW-1133">Transmembrane helix</keyword>
<dbReference type="Proteomes" id="UP001152797">
    <property type="component" value="Unassembled WGS sequence"/>
</dbReference>
<dbReference type="PROSITE" id="PS50157">
    <property type="entry name" value="ZINC_FINGER_C2H2_2"/>
    <property type="match status" value="2"/>
</dbReference>
<keyword evidence="1" id="KW-0479">Metal-binding</keyword>
<dbReference type="SMART" id="SM00355">
    <property type="entry name" value="ZnF_C2H2"/>
    <property type="match status" value="12"/>
</dbReference>
<evidence type="ECO:0000256" key="4">
    <source>
        <dbReference type="ARBA" id="ARBA00022833"/>
    </source>
</evidence>
<evidence type="ECO:0000313" key="12">
    <source>
        <dbReference type="Proteomes" id="UP001152797"/>
    </source>
</evidence>
<feature type="compositionally biased region" description="Basic and acidic residues" evidence="6">
    <location>
        <begin position="789"/>
        <end position="798"/>
    </location>
</feature>
<dbReference type="SUPFAM" id="SSF54001">
    <property type="entry name" value="Cysteine proteinases"/>
    <property type="match status" value="2"/>
</dbReference>
<evidence type="ECO:0000256" key="3">
    <source>
        <dbReference type="ARBA" id="ARBA00022771"/>
    </source>
</evidence>
<evidence type="ECO:0000256" key="2">
    <source>
        <dbReference type="ARBA" id="ARBA00022737"/>
    </source>
</evidence>
<feature type="domain" description="C2H2-type" evidence="8">
    <location>
        <begin position="544"/>
        <end position="568"/>
    </location>
</feature>
<sequence>MDLTLNTGKSIAILELRGQQGRAIRRQFVRKDHAGESLKITPIAAADIFIPIKQTAKYLGVMIGYGNFEDASLKHRLSLMHTGFRRLQRWLTGRHRLTIAQRYKLWITCIYPILSYGIFAMGLTQVGIQIATTQMMTMLRKLMHDHSYITRRTNAHVLTLHKFQSPAQLLHGTAARLLRTLTERSAQLPSHDLVHTITWTHLPDLLSRLDHLQATVSLETPTSFGPEACDTTPFYQCARCDFCTDNVSNFRRHCAKAHGHATFRTQFVKQSAFTTDGLPTCRFCTTRFSTWRMFQNHIDRGCQELRAGPEEFIDSQREPGSLSNLMSTLQPQMAAARGMRMITADELHNLNLQAFGPRLLHIVHEREWDKVEQEREACSYLASKCIICSFQFSRCQELHQHFRQQHPELWEHAPQKAVQLTNLYSSENAAPLHEVRQRCELCLECFSTPAALVQHLQAHHGLQGLSYNESRDSLDGSSACSHCGQLFLTLAGLRSHIVQGRCQFFNPQATAETLPVDNMWKEACLDGKLLEILRTPAARMRLTIVCQACGKGCQRASDLSLHLQSAHSRLWRQSQRLTMILVDVYYQYQCFCNPSTGVKRANHICLPFRQLAMAFHRLDMEPFAPTVITDQALKDILAASLQHDMKYRLEQALVHRKFADTWQDPGLLQFLRTTCLLCGERHQPADLTLHFREEHNCRHEMFLFYMEQLLPTVFALNLDDFQCRLCGLIYNLPAALRPDESLSDRAQLAHSHLKGSCPMEEAFGALASLFVDHTLALPENPRQTKARKRDGPKGHDAEMVDPPQTGDQPTPAMRMLTTMAQLLIRHDQELQGLRRMDQYILFLNPDPTGALHLLLHETVQWKEKAEKMEDSSLTQMMPLRQHLMLALLTSMRNRLAKLMTSKETDQIYITSVDKGLILADRSFPYHRWDPKTQMLVLDKKTPVSAKKMDQHLEELVEMMQDRELSPGPQERSRRPLAPPDQPSERQGLRPALSSRSQFDMDGSGCNDEAAYPASNPYGNRSSEYVGPIQGPREGQTEGAQEIPDQISVLSPALVATLTQCLCGLRLTNDRNWCYGNSIIHSLLWALVSFQDPMTDLWGAHFAELISFLQTFANKPATLQHTDWFRQIVTDWGAELGQKDCAECAQRTLAWLQSTAFDMRWERRLDTAAGIQVHDHSRRFTPITLTLSQHDHDMGSCSLNSLVTAWVQENAMCTALLDAPVCVCIHIDRYYRSEAGDIVKGLCRVDIESEVTLPIFRNSNLLCSNAGYIPVAAVAHFGQDLAGHCKAILKMQPTVLGQTTPAAWLITEDDCFPKAIWQYPIWYASNVVVIWMVRTDCLRLPIEEAQREKRKERADEPAPAARPEVCTGWAPDTLPGLGSVDFPNGYFYLASRVGAPDFNPDCPLAIVSTDWCAPAGQRLALGEGCCDPTVTAGADRWIYAFCQDSAKGGQPPQMSNGSNRPLLPQTAVHKRSYKRACRRALTYGNSHYHGRSMQVQDFPPALVQKIQQDMQPHGRRSLPTKQLRPKDRISCLHWNPGGLSQAGFLEVKQWLHHHPADVVVITETRWGFSSNWADPNWLYVHTASQEHRSGGILAMVSRRIADPEQLGFAAIADGRLLQIRLRYDQRALDILAIYQYVDQRSAMSLQQRDKIWTALNETLHKIPSRNNLLCAGDFNCALSTQPPWETQTWHCLRQQVIETLHEPHQATTPEALIQQAWFHRSQYQHLQRKQQRDARQAKRAQFIALCEEVTVASQVHDTHSMFNIINRYSPKKPLARARLRSPDGTIADQYVAHSMTVSFVQKMWQGPAQLPRYWAEAPGVPFAIEDVIAAVTALHTNKSFGFLPMRAATDAIMRVAAHSNNIRELVGAHRRTVRNQIATPDGTVICGGLSLFLDLNRAFDCADRTAILDHLLALGRQWIYDNLTIYADDVHIGCRFMSASALKEHLVNIGHALDVIERMTDCILPTAAMAQKQVPVNVDASDPISLQVQPSPMTEPADEPPRQITATEVVQNTFQITRQPFWPDLQSNILTDDWTVLSQQAPALESLTHHCAICGTWCNRFQEMHGHYRLYHHDQLRGGIAKGVQLSHVIQQTSPCPLCEKQYTRVHSCPVTLQIGILRLQMMEPDVRNQSELTCEICVQQFDDTGQLYSHMAQTHGHTLNDWVPSRDSVQGSDKCRHCQASFDSRSGLRRHITEGRCEAFDPAASLDPVDNTQRWGTWLRLGDFSPTGLTAHQRLQLTTVCQFCETKYMRTGDVVAHLLQAHGHTWTASQQMLRYLLQTVMATRGCICNPQAHEVGLAHICTPLRQIAMLMANGDVQLLVPQQFSAAILAPAMEHLNHVTLQQRLIDILVSRDFAQLWTDQTALTGLRSRCMICGGHYQPPELLRHLLTIHPQTSAWATQFAFQLYEPLHRFQQTDFQCNLCLQVFNLPADCSRLPRCYNRSMDALMDPNDQALMEGLAALGPYLLGTRKHHEGNEDEHQHKRHKPKTKEEPEAAGLNKEAITTLLRLMGNLILHHERSLQLSHRQDCFVMFCQNRPEGIVPHLAGLAQHWKEEWPKQQDNLKWPNLRTYLMQGVIKELHRRVQQLANCKQGDQLWEVALSKGTVLPDGAWSYQKWSPETKQLIRAPRPPMSMQTMLRTLATLEDLLDSNQHVVLFKSVGSVGGHVPQHSVVVVGDERQTPQPEHVATSRPVTTSLGERHDNSGQEPRQREGQQGQGDRLTAEARHDLRERALRVIYANTGNTCYATSSFQSLIWASLSRVDFRIQEWGARSAILQDVLQHGDGEPFSLEHEPWFTHLLQGWIEDGEQADSAEFTHMLASWTAMTAISNCWERRVLTEENTLLHDSGDKYMPLTVQLDPTMIDHHEVHLTALLRSWHTELGMLAGLSDPDDLLLLHVDRLVQHPNGTLCKCQAAVRFAWEVLVPVLQVTRCEWMPYTIVACIAHFGEDNSGHYQSMLRVFPETSDLAAPAMWMSCDDGRAPQRCLEISETFARGITCIWLCRSDKVEMHRLRPSPPQRPTDDAAILALLASQPDPEP</sequence>
<keyword evidence="7" id="KW-0812">Transmembrane</keyword>
<name>A0A9P1BXX2_9DINO</name>
<evidence type="ECO:0000256" key="7">
    <source>
        <dbReference type="SAM" id="Phobius"/>
    </source>
</evidence>
<evidence type="ECO:0000259" key="8">
    <source>
        <dbReference type="PROSITE" id="PS50157"/>
    </source>
</evidence>
<organism evidence="9">
    <name type="scientific">Cladocopium goreaui</name>
    <dbReference type="NCBI Taxonomy" id="2562237"/>
    <lineage>
        <taxon>Eukaryota</taxon>
        <taxon>Sar</taxon>
        <taxon>Alveolata</taxon>
        <taxon>Dinophyceae</taxon>
        <taxon>Suessiales</taxon>
        <taxon>Symbiodiniaceae</taxon>
        <taxon>Cladocopium</taxon>
    </lineage>
</organism>